<keyword evidence="2" id="KW-1185">Reference proteome</keyword>
<protein>
    <submittedName>
        <fullName evidence="1">Uncharacterized protein</fullName>
    </submittedName>
</protein>
<evidence type="ECO:0000313" key="2">
    <source>
        <dbReference type="Proteomes" id="UP000799755"/>
    </source>
</evidence>
<feature type="non-terminal residue" evidence="1">
    <location>
        <position position="1"/>
    </location>
</feature>
<proteinExistence type="predicted"/>
<name>A0ACB6QPN0_9PLEO</name>
<comment type="caution">
    <text evidence="1">The sequence shown here is derived from an EMBL/GenBank/DDBJ whole genome shotgun (WGS) entry which is preliminary data.</text>
</comment>
<evidence type="ECO:0000313" key="1">
    <source>
        <dbReference type="EMBL" id="KAF2468065.1"/>
    </source>
</evidence>
<accession>A0ACB6QPN0</accession>
<dbReference type="EMBL" id="MU003517">
    <property type="protein sequence ID" value="KAF2468065.1"/>
    <property type="molecule type" value="Genomic_DNA"/>
</dbReference>
<organism evidence="1 2">
    <name type="scientific">Lindgomyces ingoldianus</name>
    <dbReference type="NCBI Taxonomy" id="673940"/>
    <lineage>
        <taxon>Eukaryota</taxon>
        <taxon>Fungi</taxon>
        <taxon>Dikarya</taxon>
        <taxon>Ascomycota</taxon>
        <taxon>Pezizomycotina</taxon>
        <taxon>Dothideomycetes</taxon>
        <taxon>Pleosporomycetidae</taxon>
        <taxon>Pleosporales</taxon>
        <taxon>Lindgomycetaceae</taxon>
        <taxon>Lindgomyces</taxon>
    </lineage>
</organism>
<gene>
    <name evidence="1" type="ORF">BDR25DRAFT_233001</name>
</gene>
<sequence>VPLESLWKFTLLDPGPGGHWDKVEVNSPVWRSLTRPAGGSAAFGRGEGYYLGGYANRRTSQSTNTGSNVPTPGMQAMNFTSGQFYNDTALGYSKTGTHEFGGMIHVPNWGGRGLVVAIGGQTSPSLETFDDGSLYQDMANITLFDPAQRRWFSQTASGRPEDIPTQRDRFCVVGASAPSSSTFEIFVYGGYTNTASRSMNYDEVFVLSLPAFRWFKANYTSSEARIRHTCHAVGRQMISIGGVNSSDASTNSDPDPFTQGLKVFDMTALQWTNKWDAAIPSYDTPSIVQASYSSGNRYPKAWDDSGLKDVFLATFSPAPSSTTGAAAALPQSHTGVIAGAIIGGIASLAMVGAALFYGVLHKRRHEARLRVDPVELPPEHRAELSGEGPSIVESPPGKKESVEIQGHIDARERQSLGAAVQPFEVS</sequence>
<reference evidence="1" key="1">
    <citation type="journal article" date="2020" name="Stud. Mycol.">
        <title>101 Dothideomycetes genomes: a test case for predicting lifestyles and emergence of pathogens.</title>
        <authorList>
            <person name="Haridas S."/>
            <person name="Albert R."/>
            <person name="Binder M."/>
            <person name="Bloem J."/>
            <person name="Labutti K."/>
            <person name="Salamov A."/>
            <person name="Andreopoulos B."/>
            <person name="Baker S."/>
            <person name="Barry K."/>
            <person name="Bills G."/>
            <person name="Bluhm B."/>
            <person name="Cannon C."/>
            <person name="Castanera R."/>
            <person name="Culley D."/>
            <person name="Daum C."/>
            <person name="Ezra D."/>
            <person name="Gonzalez J."/>
            <person name="Henrissat B."/>
            <person name="Kuo A."/>
            <person name="Liang C."/>
            <person name="Lipzen A."/>
            <person name="Lutzoni F."/>
            <person name="Magnuson J."/>
            <person name="Mondo S."/>
            <person name="Nolan M."/>
            <person name="Ohm R."/>
            <person name="Pangilinan J."/>
            <person name="Park H.-J."/>
            <person name="Ramirez L."/>
            <person name="Alfaro M."/>
            <person name="Sun H."/>
            <person name="Tritt A."/>
            <person name="Yoshinaga Y."/>
            <person name="Zwiers L.-H."/>
            <person name="Turgeon B."/>
            <person name="Goodwin S."/>
            <person name="Spatafora J."/>
            <person name="Crous P."/>
            <person name="Grigoriev I."/>
        </authorList>
    </citation>
    <scope>NUCLEOTIDE SEQUENCE</scope>
    <source>
        <strain evidence="1">ATCC 200398</strain>
    </source>
</reference>
<dbReference type="Proteomes" id="UP000799755">
    <property type="component" value="Unassembled WGS sequence"/>
</dbReference>